<dbReference type="Pfam" id="PF01485">
    <property type="entry name" value="IBR"/>
    <property type="match status" value="1"/>
</dbReference>
<dbReference type="PROSITE" id="PS51873">
    <property type="entry name" value="TRIAD"/>
    <property type="match status" value="1"/>
</dbReference>
<dbReference type="GO" id="GO:0061630">
    <property type="term" value="F:ubiquitin protein ligase activity"/>
    <property type="evidence" value="ECO:0007669"/>
    <property type="project" value="UniProtKB-EC"/>
</dbReference>
<dbReference type="CDD" id="cd22584">
    <property type="entry name" value="Rcat_RBR_unk"/>
    <property type="match status" value="1"/>
</dbReference>
<dbReference type="InterPro" id="IPR002867">
    <property type="entry name" value="IBR_dom"/>
</dbReference>
<evidence type="ECO:0000256" key="1">
    <source>
        <dbReference type="ARBA" id="ARBA00001798"/>
    </source>
</evidence>
<evidence type="ECO:0000256" key="8">
    <source>
        <dbReference type="ARBA" id="ARBA00022833"/>
    </source>
</evidence>
<dbReference type="Gene3D" id="1.20.120.1750">
    <property type="match status" value="1"/>
</dbReference>
<dbReference type="RefSeq" id="XP_045964469.1">
    <property type="nucleotide sequence ID" value="XM_046096919.1"/>
</dbReference>
<dbReference type="PANTHER" id="PTHR11685">
    <property type="entry name" value="RBR FAMILY RING FINGER AND IBR DOMAIN-CONTAINING"/>
    <property type="match status" value="1"/>
</dbReference>
<dbReference type="OrthoDB" id="9977870at2759"/>
<keyword evidence="6" id="KW-0863">Zinc-finger</keyword>
<dbReference type="InterPro" id="IPR031127">
    <property type="entry name" value="E3_UB_ligase_RBR"/>
</dbReference>
<evidence type="ECO:0000256" key="2">
    <source>
        <dbReference type="ARBA" id="ARBA00012251"/>
    </source>
</evidence>
<evidence type="ECO:0000256" key="5">
    <source>
        <dbReference type="ARBA" id="ARBA00022737"/>
    </source>
</evidence>
<keyword evidence="7" id="KW-0833">Ubl conjugation pathway</keyword>
<dbReference type="GO" id="GO:0008270">
    <property type="term" value="F:zinc ion binding"/>
    <property type="evidence" value="ECO:0007669"/>
    <property type="project" value="UniProtKB-KW"/>
</dbReference>
<dbReference type="Proteomes" id="UP000758603">
    <property type="component" value="Unassembled WGS sequence"/>
</dbReference>
<feature type="compositionally biased region" description="Basic and acidic residues" evidence="10">
    <location>
        <begin position="146"/>
        <end position="168"/>
    </location>
</feature>
<evidence type="ECO:0000259" key="11">
    <source>
        <dbReference type="PROSITE" id="PS51873"/>
    </source>
</evidence>
<keyword evidence="8" id="KW-0862">Zinc</keyword>
<comment type="catalytic activity">
    <reaction evidence="1">
        <text>[E2 ubiquitin-conjugating enzyme]-S-ubiquitinyl-L-cysteine + [acceptor protein]-L-lysine = [E2 ubiquitin-conjugating enzyme]-L-cysteine + [acceptor protein]-N(6)-ubiquitinyl-L-lysine.</text>
        <dbReference type="EC" id="2.3.2.31"/>
    </reaction>
</comment>
<feature type="region of interest" description="Disordered" evidence="10">
    <location>
        <begin position="762"/>
        <end position="782"/>
    </location>
</feature>
<keyword evidence="5" id="KW-0677">Repeat</keyword>
<organism evidence="12 13">
    <name type="scientific">Truncatella angustata</name>
    <dbReference type="NCBI Taxonomy" id="152316"/>
    <lineage>
        <taxon>Eukaryota</taxon>
        <taxon>Fungi</taxon>
        <taxon>Dikarya</taxon>
        <taxon>Ascomycota</taxon>
        <taxon>Pezizomycotina</taxon>
        <taxon>Sordariomycetes</taxon>
        <taxon>Xylariomycetidae</taxon>
        <taxon>Amphisphaeriales</taxon>
        <taxon>Sporocadaceae</taxon>
        <taxon>Truncatella</taxon>
    </lineage>
</organism>
<dbReference type="EC" id="2.3.2.31" evidence="2"/>
<evidence type="ECO:0000256" key="6">
    <source>
        <dbReference type="ARBA" id="ARBA00022771"/>
    </source>
</evidence>
<evidence type="ECO:0000256" key="3">
    <source>
        <dbReference type="ARBA" id="ARBA00022679"/>
    </source>
</evidence>
<keyword evidence="13" id="KW-1185">Reference proteome</keyword>
<evidence type="ECO:0000256" key="10">
    <source>
        <dbReference type="SAM" id="MobiDB-lite"/>
    </source>
</evidence>
<keyword evidence="3" id="KW-0808">Transferase</keyword>
<comment type="caution">
    <text evidence="12">The sequence shown here is derived from an EMBL/GenBank/DDBJ whole genome shotgun (WGS) entry which is preliminary data.</text>
</comment>
<proteinExistence type="predicted"/>
<evidence type="ECO:0000313" key="12">
    <source>
        <dbReference type="EMBL" id="KAH6660338.1"/>
    </source>
</evidence>
<accession>A0A9P8UY58</accession>
<keyword evidence="9" id="KW-0175">Coiled coil</keyword>
<feature type="compositionally biased region" description="Polar residues" evidence="10">
    <location>
        <begin position="762"/>
        <end position="772"/>
    </location>
</feature>
<dbReference type="AlphaFoldDB" id="A0A9P8UY58"/>
<dbReference type="GO" id="GO:0016567">
    <property type="term" value="P:protein ubiquitination"/>
    <property type="evidence" value="ECO:0007669"/>
    <property type="project" value="InterPro"/>
</dbReference>
<dbReference type="SUPFAM" id="SSF57850">
    <property type="entry name" value="RING/U-box"/>
    <property type="match status" value="1"/>
</dbReference>
<evidence type="ECO:0000256" key="4">
    <source>
        <dbReference type="ARBA" id="ARBA00022723"/>
    </source>
</evidence>
<feature type="domain" description="RING-type" evidence="11">
    <location>
        <begin position="273"/>
        <end position="472"/>
    </location>
</feature>
<sequence>MPQMLDGNYSQHEAVASMTEEVLDATIVWQAGGDEVEAPRWKGKGKEVATPSTILYALASSSGYSLVENEIEEESEEVDWKQYGPPQALTNVQDIESEVITQIVHESINRIKARITEEEEQRQTAIETARILDAELSEKEVVAILPEKPEDLQENQNDDKEVTQDGKQPRVPTYYRMEPPQTATFAGVKFTMDANGLLRPVKSQPKSKRRNILGGILRRFNNRERGESGVQAAARHKHRLSVDYNALASKGIQVVDNLVDGSTKSPRTSVHENLVECVSCFEEFNPNKMVKCPCHSYCTACFHRLIETACENEQQWPPKCCLNIIPKSTILSGTFNYHALQKVYNDKSEEWSIPISERIYCYEPVCAGIFVRPAYINHAENVARCEAGHYICTLCRGQRHVNQACPQDRDLQRTEELADEEGWKRCYQCHAFVEHREACQHMTCRCGAEFCYVCGARWRTCACSMQQLHAVKSEAATRRRIRRSREAQEEAELAEALRLVEEYEREEARKATLLRLERERIEKERRKKELDKRLLVEVGRRKGVELQFRNLTQVLNDLHEEQRVEVVREHGKYESVLRYKAESSITALKEQNDRKRDLLVNLGIDKIQEFRSAMDQEHAARADQERQVEEQYYQQLTVYWAGKPDGNLHAEAAVLSLKRRMDKGYQVWNRWMQNEIDKHRFLVEEEQSVQLEMMDEAERRLKQDLTRHRQAFAKRKAAEFKWVELVIQERELMLIEMRFDEMEGGDDMDALLAETQQLNLGEASVSVNSSQRDSIDSSETDNDRWYEVGDELGNLNTGDTGDDLDDLASRVGESIRDKNIYSVAVGGP</sequence>
<protein>
    <recommendedName>
        <fullName evidence="2">RBR-type E3 ubiquitin transferase</fullName>
        <ecNumber evidence="2">2.3.2.31</ecNumber>
    </recommendedName>
</protein>
<keyword evidence="4" id="KW-0479">Metal-binding</keyword>
<evidence type="ECO:0000256" key="7">
    <source>
        <dbReference type="ARBA" id="ARBA00022786"/>
    </source>
</evidence>
<dbReference type="InterPro" id="IPR044066">
    <property type="entry name" value="TRIAD_supradom"/>
</dbReference>
<reference evidence="12" key="1">
    <citation type="journal article" date="2021" name="Nat. Commun.">
        <title>Genetic determinants of endophytism in the Arabidopsis root mycobiome.</title>
        <authorList>
            <person name="Mesny F."/>
            <person name="Miyauchi S."/>
            <person name="Thiergart T."/>
            <person name="Pickel B."/>
            <person name="Atanasova L."/>
            <person name="Karlsson M."/>
            <person name="Huettel B."/>
            <person name="Barry K.W."/>
            <person name="Haridas S."/>
            <person name="Chen C."/>
            <person name="Bauer D."/>
            <person name="Andreopoulos W."/>
            <person name="Pangilinan J."/>
            <person name="LaButti K."/>
            <person name="Riley R."/>
            <person name="Lipzen A."/>
            <person name="Clum A."/>
            <person name="Drula E."/>
            <person name="Henrissat B."/>
            <person name="Kohler A."/>
            <person name="Grigoriev I.V."/>
            <person name="Martin F.M."/>
            <person name="Hacquard S."/>
        </authorList>
    </citation>
    <scope>NUCLEOTIDE SEQUENCE</scope>
    <source>
        <strain evidence="12">MPI-SDFR-AT-0073</strain>
    </source>
</reference>
<dbReference type="EMBL" id="JAGPXC010000001">
    <property type="protein sequence ID" value="KAH6660338.1"/>
    <property type="molecule type" value="Genomic_DNA"/>
</dbReference>
<evidence type="ECO:0000256" key="9">
    <source>
        <dbReference type="SAM" id="Coils"/>
    </source>
</evidence>
<feature type="coiled-coil region" evidence="9">
    <location>
        <begin position="486"/>
        <end position="533"/>
    </location>
</feature>
<feature type="region of interest" description="Disordered" evidence="10">
    <location>
        <begin position="146"/>
        <end position="174"/>
    </location>
</feature>
<name>A0A9P8UY58_9PEZI</name>
<dbReference type="GeneID" id="70125811"/>
<gene>
    <name evidence="12" type="ORF">BKA67DRAFT_48536</name>
</gene>
<evidence type="ECO:0000313" key="13">
    <source>
        <dbReference type="Proteomes" id="UP000758603"/>
    </source>
</evidence>